<evidence type="ECO:0000256" key="1">
    <source>
        <dbReference type="ARBA" id="ARBA00001526"/>
    </source>
</evidence>
<evidence type="ECO:0000256" key="4">
    <source>
        <dbReference type="ARBA" id="ARBA00022801"/>
    </source>
</evidence>
<keyword evidence="7" id="KW-0732">Signal</keyword>
<dbReference type="InterPro" id="IPR001586">
    <property type="entry name" value="Beta-lactam_class-C_AS"/>
</dbReference>
<reference evidence="9 10" key="1">
    <citation type="submission" date="2017-04" db="EMBL/GenBank/DDBJ databases">
        <title>High diversity of culturable Acinetobacter species in natural soil and water ecosystems.</title>
        <authorList>
            <person name="Nemec A."/>
            <person name="Radolfova-Krizova L."/>
        </authorList>
    </citation>
    <scope>NUCLEOTIDE SEQUENCE [LARGE SCALE GENOMIC DNA]</scope>
    <source>
        <strain evidence="9 10">ANC 4999</strain>
    </source>
</reference>
<keyword evidence="5 6" id="KW-0046">Antibiotic resistance</keyword>
<organism evidence="9 10">
    <name type="scientific">Acinetobacter silvestris</name>
    <dbReference type="NCBI Taxonomy" id="1977882"/>
    <lineage>
        <taxon>Bacteria</taxon>
        <taxon>Pseudomonadati</taxon>
        <taxon>Pseudomonadota</taxon>
        <taxon>Gammaproteobacteria</taxon>
        <taxon>Moraxellales</taxon>
        <taxon>Moraxellaceae</taxon>
        <taxon>Acinetobacter</taxon>
    </lineage>
</organism>
<evidence type="ECO:0000256" key="7">
    <source>
        <dbReference type="SAM" id="SignalP"/>
    </source>
</evidence>
<evidence type="ECO:0000256" key="6">
    <source>
        <dbReference type="RuleBase" id="RU361140"/>
    </source>
</evidence>
<dbReference type="InterPro" id="IPR050491">
    <property type="entry name" value="AmpC-like"/>
</dbReference>
<proteinExistence type="inferred from homology"/>
<comment type="catalytic activity">
    <reaction evidence="1 6">
        <text>a beta-lactam + H2O = a substituted beta-amino acid</text>
        <dbReference type="Rhea" id="RHEA:20401"/>
        <dbReference type="ChEBI" id="CHEBI:15377"/>
        <dbReference type="ChEBI" id="CHEBI:35627"/>
        <dbReference type="ChEBI" id="CHEBI:140347"/>
        <dbReference type="EC" id="3.5.2.6"/>
    </reaction>
</comment>
<dbReference type="EC" id="3.5.2.6" evidence="3 6"/>
<gene>
    <name evidence="9" type="ORF">B9T28_03345</name>
</gene>
<feature type="signal peptide" evidence="7">
    <location>
        <begin position="1"/>
        <end position="28"/>
    </location>
</feature>
<evidence type="ECO:0000256" key="5">
    <source>
        <dbReference type="ARBA" id="ARBA00023251"/>
    </source>
</evidence>
<dbReference type="GO" id="GO:0030288">
    <property type="term" value="C:outer membrane-bounded periplasmic space"/>
    <property type="evidence" value="ECO:0007669"/>
    <property type="project" value="InterPro"/>
</dbReference>
<dbReference type="RefSeq" id="WP_086202513.1">
    <property type="nucleotide sequence ID" value="NZ_NEGB01000001.1"/>
</dbReference>
<feature type="chain" id="PRO_5012937817" description="Beta-lactamase" evidence="7">
    <location>
        <begin position="29"/>
        <end position="390"/>
    </location>
</feature>
<keyword evidence="4 6" id="KW-0378">Hydrolase</keyword>
<dbReference type="OrthoDB" id="5377431at2"/>
<dbReference type="STRING" id="1977882.B9T28_03345"/>
<dbReference type="InterPro" id="IPR058136">
    <property type="entry name" value="AmpC"/>
</dbReference>
<protein>
    <recommendedName>
        <fullName evidence="3 6">Beta-lactamase</fullName>
        <ecNumber evidence="3 6">3.5.2.6</ecNumber>
    </recommendedName>
</protein>
<comment type="caution">
    <text evidence="9">The sequence shown here is derived from an EMBL/GenBank/DDBJ whole genome shotgun (WGS) entry which is preliminary data.</text>
</comment>
<evidence type="ECO:0000256" key="3">
    <source>
        <dbReference type="ARBA" id="ARBA00012865"/>
    </source>
</evidence>
<evidence type="ECO:0000259" key="8">
    <source>
        <dbReference type="Pfam" id="PF00144"/>
    </source>
</evidence>
<evidence type="ECO:0000313" key="9">
    <source>
        <dbReference type="EMBL" id="OTG67664.1"/>
    </source>
</evidence>
<dbReference type="AlphaFoldDB" id="A0A1Y3CP86"/>
<dbReference type="EMBL" id="NEGB01000001">
    <property type="protein sequence ID" value="OTG67664.1"/>
    <property type="molecule type" value="Genomic_DNA"/>
</dbReference>
<dbReference type="GO" id="GO:0017001">
    <property type="term" value="P:antibiotic catabolic process"/>
    <property type="evidence" value="ECO:0007669"/>
    <property type="project" value="InterPro"/>
</dbReference>
<evidence type="ECO:0000313" key="10">
    <source>
        <dbReference type="Proteomes" id="UP000242765"/>
    </source>
</evidence>
<dbReference type="InterPro" id="IPR012338">
    <property type="entry name" value="Beta-lactam/transpept-like"/>
</dbReference>
<comment type="similarity">
    <text evidence="2 6">Belongs to the class-C beta-lactamase family.</text>
</comment>
<dbReference type="Gene3D" id="3.40.710.10">
    <property type="entry name" value="DD-peptidase/beta-lactamase superfamily"/>
    <property type="match status" value="1"/>
</dbReference>
<dbReference type="GO" id="GO:0008800">
    <property type="term" value="F:beta-lactamase activity"/>
    <property type="evidence" value="ECO:0007669"/>
    <property type="project" value="UniProtKB-UniRule"/>
</dbReference>
<keyword evidence="10" id="KW-1185">Reference proteome</keyword>
<dbReference type="InterPro" id="IPR001466">
    <property type="entry name" value="Beta-lactam-related"/>
</dbReference>
<dbReference type="PANTHER" id="PTHR46825">
    <property type="entry name" value="D-ALANYL-D-ALANINE-CARBOXYPEPTIDASE/ENDOPEPTIDASE AMPH"/>
    <property type="match status" value="1"/>
</dbReference>
<feature type="domain" description="Beta-lactamase-related" evidence="8">
    <location>
        <begin position="43"/>
        <end position="385"/>
    </location>
</feature>
<name>A0A1Y3CP86_9GAMM</name>
<accession>A0A1Y3CP86</accession>
<dbReference type="GO" id="GO:0046677">
    <property type="term" value="P:response to antibiotic"/>
    <property type="evidence" value="ECO:0007669"/>
    <property type="project" value="UniProtKB-UniRule"/>
</dbReference>
<sequence length="390" mass="44128">MLFIAKSKRQAKFSIFILAMALTSYSSANEISENKKNIETTINQSFKPLMKKYGVLGMAVGVIYNGENHEQYYGIQSNIDSKAVDKQTIFELGSVSKLFTATAGAYAESKGKLSFQDHPGQYWPALQKSEINKISLLELATYTSGNLPLQFPDNVKTDQQILQYFQNWHIKNPPGQYRQYSNPSIGLFGELTARSMKVPFTSLLEQVIFPKFNLKQTYVNIPKQQQKHYAFGYDQMNNPIRVTPGPLDAQAYGVKSTLPDMLTFLNANLNPEKANSDLKKAILATHKGYYKLGNMTQALGWEVFSYPTSLEILQESNSEKIVMQSNYVERNTTQIKSKVFHKTGSTNGFGSYVIFIPEAKFGLVMLMNKKIPNQERIKAAYEVFNQLNNK</sequence>
<evidence type="ECO:0000256" key="2">
    <source>
        <dbReference type="ARBA" id="ARBA00007840"/>
    </source>
</evidence>
<dbReference type="Proteomes" id="UP000242765">
    <property type="component" value="Unassembled WGS sequence"/>
</dbReference>
<dbReference type="NCBIfam" id="NF033085">
    <property type="entry name" value="bla_class_C"/>
    <property type="match status" value="1"/>
</dbReference>
<dbReference type="SUPFAM" id="SSF56601">
    <property type="entry name" value="beta-lactamase/transpeptidase-like"/>
    <property type="match status" value="1"/>
</dbReference>
<dbReference type="PANTHER" id="PTHR46825:SF8">
    <property type="entry name" value="BETA-LACTAMASE-RELATED"/>
    <property type="match status" value="1"/>
</dbReference>
<dbReference type="PROSITE" id="PS00336">
    <property type="entry name" value="BETA_LACTAMASE_C"/>
    <property type="match status" value="1"/>
</dbReference>
<dbReference type="Pfam" id="PF00144">
    <property type="entry name" value="Beta-lactamase"/>
    <property type="match status" value="1"/>
</dbReference>